<evidence type="ECO:0000313" key="8">
    <source>
        <dbReference type="Proteomes" id="UP000737171"/>
    </source>
</evidence>
<evidence type="ECO:0000256" key="4">
    <source>
        <dbReference type="ARBA" id="ARBA00022840"/>
    </source>
</evidence>
<dbReference type="CDD" id="cd14014">
    <property type="entry name" value="STKc_PknB_like"/>
    <property type="match status" value="1"/>
</dbReference>
<comment type="caution">
    <text evidence="7">The sequence shown here is derived from an EMBL/GenBank/DDBJ whole genome shotgun (WGS) entry which is preliminary data.</text>
</comment>
<protein>
    <submittedName>
        <fullName evidence="7">Serine/threonine protein kinase</fullName>
    </submittedName>
</protein>
<dbReference type="Proteomes" id="UP000737171">
    <property type="component" value="Unassembled WGS sequence"/>
</dbReference>
<gene>
    <name evidence="7" type="ORF">HLB44_19540</name>
</gene>
<keyword evidence="2" id="KW-0547">Nucleotide-binding</keyword>
<feature type="domain" description="Protein kinase" evidence="6">
    <location>
        <begin position="41"/>
        <end position="303"/>
    </location>
</feature>
<proteinExistence type="predicted"/>
<keyword evidence="7" id="KW-0723">Serine/threonine-protein kinase</keyword>
<keyword evidence="4" id="KW-0067">ATP-binding</keyword>
<dbReference type="Pfam" id="PF00069">
    <property type="entry name" value="Pkinase"/>
    <property type="match status" value="1"/>
</dbReference>
<evidence type="ECO:0000256" key="2">
    <source>
        <dbReference type="ARBA" id="ARBA00022741"/>
    </source>
</evidence>
<dbReference type="InterPro" id="IPR011009">
    <property type="entry name" value="Kinase-like_dom_sf"/>
</dbReference>
<dbReference type="EMBL" id="JABRWJ010000006">
    <property type="protein sequence ID" value="NRF69193.1"/>
    <property type="molecule type" value="Genomic_DNA"/>
</dbReference>
<name>A0ABX2EKR6_9BURK</name>
<dbReference type="Gene3D" id="3.30.200.20">
    <property type="entry name" value="Phosphorylase Kinase, domain 1"/>
    <property type="match status" value="1"/>
</dbReference>
<dbReference type="Gene3D" id="1.10.510.10">
    <property type="entry name" value="Transferase(Phosphotransferase) domain 1"/>
    <property type="match status" value="1"/>
</dbReference>
<dbReference type="PANTHER" id="PTHR43289">
    <property type="entry name" value="MITOGEN-ACTIVATED PROTEIN KINASE KINASE KINASE 20-RELATED"/>
    <property type="match status" value="1"/>
</dbReference>
<keyword evidence="3 7" id="KW-0418">Kinase</keyword>
<dbReference type="GO" id="GO:0004674">
    <property type="term" value="F:protein serine/threonine kinase activity"/>
    <property type="evidence" value="ECO:0007669"/>
    <property type="project" value="UniProtKB-KW"/>
</dbReference>
<dbReference type="PROSITE" id="PS50011">
    <property type="entry name" value="PROTEIN_KINASE_DOM"/>
    <property type="match status" value="1"/>
</dbReference>
<sequence>MHDAAPPGAPGWWRRLWPPRQTPEAADAPVTAPTAPRFGRYQATAVLGEGASGPVYLAQAGEQSAAIKVLALDPRLNPREQADLRQRFLRQAEIMRTVSHPDIVALLDSGETEGRPWVAMEVAPGTDLTRYTRTNRLLPEPLALRIGARVARALAHAHRHGIVHRDLKPANVRIDLSTDQLKLLDFGVARLEDAQVTRTGVTLGTPAYMAPEQLVGETAGPAGDTYALGVMLYELLTGHLPYPATHLGELLRAVAAGTPAPLRHWRPELPEGLEQFLGTLLKALPQARPADLDRLADELEHWATLLQRPAPS</sequence>
<dbReference type="PANTHER" id="PTHR43289:SF34">
    <property type="entry name" value="SERINE_THREONINE-PROTEIN KINASE YBDM-RELATED"/>
    <property type="match status" value="1"/>
</dbReference>
<evidence type="ECO:0000313" key="7">
    <source>
        <dbReference type="EMBL" id="NRF69193.1"/>
    </source>
</evidence>
<feature type="compositionally biased region" description="Low complexity" evidence="5">
    <location>
        <begin position="22"/>
        <end position="35"/>
    </location>
</feature>
<evidence type="ECO:0000256" key="3">
    <source>
        <dbReference type="ARBA" id="ARBA00022777"/>
    </source>
</evidence>
<keyword evidence="1" id="KW-0808">Transferase</keyword>
<reference evidence="7 8" key="1">
    <citation type="submission" date="2020-05" db="EMBL/GenBank/DDBJ databases">
        <title>Aquincola sp. isolate from soil.</title>
        <authorList>
            <person name="Han J."/>
            <person name="Kim D.-U."/>
        </authorList>
    </citation>
    <scope>NUCLEOTIDE SEQUENCE [LARGE SCALE GENOMIC DNA]</scope>
    <source>
        <strain evidence="7 8">S2</strain>
    </source>
</reference>
<dbReference type="InterPro" id="IPR000719">
    <property type="entry name" value="Prot_kinase_dom"/>
</dbReference>
<organism evidence="7 8">
    <name type="scientific">Pseudaquabacterium terrae</name>
    <dbReference type="NCBI Taxonomy" id="2732868"/>
    <lineage>
        <taxon>Bacteria</taxon>
        <taxon>Pseudomonadati</taxon>
        <taxon>Pseudomonadota</taxon>
        <taxon>Betaproteobacteria</taxon>
        <taxon>Burkholderiales</taxon>
        <taxon>Sphaerotilaceae</taxon>
        <taxon>Pseudaquabacterium</taxon>
    </lineage>
</organism>
<evidence type="ECO:0000259" key="6">
    <source>
        <dbReference type="PROSITE" id="PS50011"/>
    </source>
</evidence>
<dbReference type="SUPFAM" id="SSF56112">
    <property type="entry name" value="Protein kinase-like (PK-like)"/>
    <property type="match status" value="1"/>
</dbReference>
<evidence type="ECO:0000256" key="1">
    <source>
        <dbReference type="ARBA" id="ARBA00022679"/>
    </source>
</evidence>
<dbReference type="RefSeq" id="WP_173125697.1">
    <property type="nucleotide sequence ID" value="NZ_JABRWJ010000006.1"/>
</dbReference>
<feature type="region of interest" description="Disordered" evidence="5">
    <location>
        <begin position="1"/>
        <end position="35"/>
    </location>
</feature>
<evidence type="ECO:0000256" key="5">
    <source>
        <dbReference type="SAM" id="MobiDB-lite"/>
    </source>
</evidence>
<dbReference type="SMART" id="SM00220">
    <property type="entry name" value="S_TKc"/>
    <property type="match status" value="1"/>
</dbReference>
<keyword evidence="8" id="KW-1185">Reference proteome</keyword>
<accession>A0ABX2EKR6</accession>